<dbReference type="InterPro" id="IPR036856">
    <property type="entry name" value="Ald_Oxase/Xan_DH_a/b_sf"/>
</dbReference>
<accession>A0A964WT19</accession>
<dbReference type="PANTHER" id="PTHR11908:SF132">
    <property type="entry name" value="ALDEHYDE OXIDASE 1-RELATED"/>
    <property type="match status" value="1"/>
</dbReference>
<dbReference type="Gene3D" id="3.30.365.10">
    <property type="entry name" value="Aldehyde oxidase/xanthine dehydrogenase, molybdopterin binding domain"/>
    <property type="match status" value="4"/>
</dbReference>
<dbReference type="Gene3D" id="3.90.1170.50">
    <property type="entry name" value="Aldehyde oxidase/xanthine dehydrogenase, a/b hammerhead"/>
    <property type="match status" value="1"/>
</dbReference>
<sequence length="779" mass="82600">MNPGGMVGKAVPRIEDDALLRGRARFVDDIHLPGMLEAAFVRSPHAHAAIRGIDTAAAAAVPGVVAVFTAGDLVPHLTAERLVVGLPSPSYRLEVDRPVLASDEVVHVGEPVAIVVAASRYVAEDAAALVEIDYDPLPVAENCRDALADDAPRVHSREPHNLVAAFDMAYGDIDQAFARAPHVLRESFWQHRGVAHSMECRGVVAAHDPIGNRLTVWSSTQTPHPAKRLICALLGRDDEEVRVVAPDLGGGFGPKLVFYPEEIVVPLASILLGRPVKWIEDRREHFVATTQERDQYWDMAIAIDGDGRILGIRGSLIHDHGAYTARGVNVPYGSAVTVPLPYNVPAYRLDVKLALTNKVPVTPIRGAGQPQATFVMERLLDRVARELGLDRAEVRRRNLVHADQMPCEKPLKLRGGTFVALDSGDFPTAMADVLAKTGWADFRARQEAARAAGRHIGIGLANYVEGTGRGPFEPVKVRVTSNGRIRVASGATAMGQSTQTMLAQIVADQLGGDMANVSVTTGDTAAINLGFGGFNSRQAVMAGNSAHAAAMKVRKKILKAASAMLEVAEDDLEIVGTRVALKGVSEHGIALGAIARALDGSPGYKLPGDLEPGLEAEEHVIVHDMAFSSGSAVAEVEVDVDTGAVTVTRFTLAHDCGRMINPMIVDGQVVGGIVHGIGNALFEWMGFDAEAQPVTTNFGEYLLVTATEIPEIEILHRQSPSPLNTLGVKGVGESGVIPTPAAIISAVEDALSPYGVRIAQAPVSPADIIALINGASGRA</sequence>
<dbReference type="SMART" id="SM01008">
    <property type="entry name" value="Ald_Xan_dh_C"/>
    <property type="match status" value="1"/>
</dbReference>
<dbReference type="SUPFAM" id="SSF54665">
    <property type="entry name" value="CO dehydrogenase molybdoprotein N-domain-like"/>
    <property type="match status" value="1"/>
</dbReference>
<dbReference type="Pfam" id="PF20256">
    <property type="entry name" value="MoCoBD_2"/>
    <property type="match status" value="1"/>
</dbReference>
<keyword evidence="2" id="KW-0560">Oxidoreductase</keyword>
<dbReference type="RefSeq" id="WP_161139897.1">
    <property type="nucleotide sequence ID" value="NZ_SPKJ01000016.1"/>
</dbReference>
<feature type="domain" description="Aldehyde oxidase/xanthine dehydrogenase a/b hammerhead" evidence="3">
    <location>
        <begin position="21"/>
        <end position="138"/>
    </location>
</feature>
<keyword evidence="5" id="KW-1185">Reference proteome</keyword>
<dbReference type="PANTHER" id="PTHR11908">
    <property type="entry name" value="XANTHINE DEHYDROGENASE"/>
    <property type="match status" value="1"/>
</dbReference>
<dbReference type="InterPro" id="IPR046867">
    <property type="entry name" value="AldOxase/xan_DH_MoCoBD2"/>
</dbReference>
<proteinExistence type="predicted"/>
<dbReference type="GO" id="GO:0016491">
    <property type="term" value="F:oxidoreductase activity"/>
    <property type="evidence" value="ECO:0007669"/>
    <property type="project" value="UniProtKB-KW"/>
</dbReference>
<evidence type="ECO:0000313" key="4">
    <source>
        <dbReference type="EMBL" id="MYZ47554.1"/>
    </source>
</evidence>
<dbReference type="InterPro" id="IPR000674">
    <property type="entry name" value="Ald_Oxase/Xan_DH_a/b"/>
</dbReference>
<dbReference type="Proteomes" id="UP000773614">
    <property type="component" value="Unassembled WGS sequence"/>
</dbReference>
<protein>
    <submittedName>
        <fullName evidence="4">Xanthine dehydrogenase family protein molybdopterin-binding subunit</fullName>
    </submittedName>
</protein>
<dbReference type="Pfam" id="PF02738">
    <property type="entry name" value="MoCoBD_1"/>
    <property type="match status" value="1"/>
</dbReference>
<dbReference type="InterPro" id="IPR016208">
    <property type="entry name" value="Ald_Oxase/xanthine_DH-like"/>
</dbReference>
<organism evidence="4 5">
    <name type="scientific">Propylenella binzhouense</name>
    <dbReference type="NCBI Taxonomy" id="2555902"/>
    <lineage>
        <taxon>Bacteria</taxon>
        <taxon>Pseudomonadati</taxon>
        <taxon>Pseudomonadota</taxon>
        <taxon>Alphaproteobacteria</taxon>
        <taxon>Hyphomicrobiales</taxon>
        <taxon>Propylenellaceae</taxon>
        <taxon>Propylenella</taxon>
    </lineage>
</organism>
<dbReference type="OrthoDB" id="9763985at2"/>
<evidence type="ECO:0000256" key="1">
    <source>
        <dbReference type="ARBA" id="ARBA00022505"/>
    </source>
</evidence>
<dbReference type="EMBL" id="SPKJ01000016">
    <property type="protein sequence ID" value="MYZ47554.1"/>
    <property type="molecule type" value="Genomic_DNA"/>
</dbReference>
<name>A0A964WT19_9HYPH</name>
<comment type="caution">
    <text evidence="4">The sequence shown here is derived from an EMBL/GenBank/DDBJ whole genome shotgun (WGS) entry which is preliminary data.</text>
</comment>
<dbReference type="InterPro" id="IPR037165">
    <property type="entry name" value="AldOxase/xan_DH_Mopterin-bd_sf"/>
</dbReference>
<dbReference type="AlphaFoldDB" id="A0A964WT19"/>
<dbReference type="Pfam" id="PF01315">
    <property type="entry name" value="Ald_Xan_dh_C"/>
    <property type="match status" value="1"/>
</dbReference>
<reference evidence="4" key="1">
    <citation type="submission" date="2019-03" db="EMBL/GenBank/DDBJ databases">
        <title>Afifella sp. nov., isolated from activated sludge.</title>
        <authorList>
            <person name="Li Q."/>
            <person name="Liu Y."/>
        </authorList>
    </citation>
    <scope>NUCLEOTIDE SEQUENCE</scope>
    <source>
        <strain evidence="4">L72</strain>
    </source>
</reference>
<dbReference type="SUPFAM" id="SSF56003">
    <property type="entry name" value="Molybdenum cofactor-binding domain"/>
    <property type="match status" value="1"/>
</dbReference>
<keyword evidence="1" id="KW-0500">Molybdenum</keyword>
<evidence type="ECO:0000313" key="5">
    <source>
        <dbReference type="Proteomes" id="UP000773614"/>
    </source>
</evidence>
<gene>
    <name evidence="4" type="ORF">E4O86_07495</name>
</gene>
<evidence type="ECO:0000256" key="2">
    <source>
        <dbReference type="ARBA" id="ARBA00023002"/>
    </source>
</evidence>
<dbReference type="GO" id="GO:0005506">
    <property type="term" value="F:iron ion binding"/>
    <property type="evidence" value="ECO:0007669"/>
    <property type="project" value="InterPro"/>
</dbReference>
<dbReference type="InterPro" id="IPR008274">
    <property type="entry name" value="AldOxase/xan_DH_MoCoBD1"/>
</dbReference>
<evidence type="ECO:0000259" key="3">
    <source>
        <dbReference type="SMART" id="SM01008"/>
    </source>
</evidence>